<protein>
    <submittedName>
        <fullName evidence="2">Uncharacterized protein</fullName>
    </submittedName>
</protein>
<dbReference type="EMBL" id="BQKI01000071">
    <property type="protein sequence ID" value="GJN14602.1"/>
    <property type="molecule type" value="Genomic_DNA"/>
</dbReference>
<organism evidence="2 3">
    <name type="scientific">Eleusine coracana subsp. coracana</name>
    <dbReference type="NCBI Taxonomy" id="191504"/>
    <lineage>
        <taxon>Eukaryota</taxon>
        <taxon>Viridiplantae</taxon>
        <taxon>Streptophyta</taxon>
        <taxon>Embryophyta</taxon>
        <taxon>Tracheophyta</taxon>
        <taxon>Spermatophyta</taxon>
        <taxon>Magnoliopsida</taxon>
        <taxon>Liliopsida</taxon>
        <taxon>Poales</taxon>
        <taxon>Poaceae</taxon>
        <taxon>PACMAD clade</taxon>
        <taxon>Chloridoideae</taxon>
        <taxon>Cynodonteae</taxon>
        <taxon>Eleusininae</taxon>
        <taxon>Eleusine</taxon>
    </lineage>
</organism>
<feature type="transmembrane region" description="Helical" evidence="1">
    <location>
        <begin position="41"/>
        <end position="63"/>
    </location>
</feature>
<comment type="caution">
    <text evidence="2">The sequence shown here is derived from an EMBL/GenBank/DDBJ whole genome shotgun (WGS) entry which is preliminary data.</text>
</comment>
<evidence type="ECO:0000313" key="3">
    <source>
        <dbReference type="Proteomes" id="UP001054889"/>
    </source>
</evidence>
<reference evidence="2" key="1">
    <citation type="journal article" date="2018" name="DNA Res.">
        <title>Multiple hybrid de novo genome assembly of finger millet, an orphan allotetraploid crop.</title>
        <authorList>
            <person name="Hatakeyama M."/>
            <person name="Aluri S."/>
            <person name="Balachadran M.T."/>
            <person name="Sivarajan S.R."/>
            <person name="Patrignani A."/>
            <person name="Gruter S."/>
            <person name="Poveda L."/>
            <person name="Shimizu-Inatsugi R."/>
            <person name="Baeten J."/>
            <person name="Francoijs K.J."/>
            <person name="Nataraja K.N."/>
            <person name="Reddy Y.A.N."/>
            <person name="Phadnis S."/>
            <person name="Ravikumar R.L."/>
            <person name="Schlapbach R."/>
            <person name="Sreeman S.M."/>
            <person name="Shimizu K.K."/>
        </authorList>
    </citation>
    <scope>NUCLEOTIDE SEQUENCE</scope>
</reference>
<proteinExistence type="predicted"/>
<sequence length="154" mass="16301">MAGRPGYLTLPIFSVLAAIGYVYYTTVFVAVARWLGLATAAGVANAAAFTALAAACVATYAVAVSRDPGRVPPDFMPDVEDAESAIHEIKRKILIIGSVIHSVPKDEQAGSDSTRTSLVLGPNIFCWLCPVLNSLGNGLRYRTSYDIPVSTPPM</sequence>
<dbReference type="Proteomes" id="UP001054889">
    <property type="component" value="Unassembled WGS sequence"/>
</dbReference>
<reference evidence="2" key="2">
    <citation type="submission" date="2021-12" db="EMBL/GenBank/DDBJ databases">
        <title>Resequencing data analysis of finger millet.</title>
        <authorList>
            <person name="Hatakeyama M."/>
            <person name="Aluri S."/>
            <person name="Balachadran M.T."/>
            <person name="Sivarajan S.R."/>
            <person name="Poveda L."/>
            <person name="Shimizu-Inatsugi R."/>
            <person name="Schlapbach R."/>
            <person name="Sreeman S.M."/>
            <person name="Shimizu K.K."/>
        </authorList>
    </citation>
    <scope>NUCLEOTIDE SEQUENCE</scope>
</reference>
<evidence type="ECO:0000313" key="2">
    <source>
        <dbReference type="EMBL" id="GJN14602.1"/>
    </source>
</evidence>
<keyword evidence="1" id="KW-0812">Transmembrane</keyword>
<keyword evidence="1" id="KW-1133">Transmembrane helix</keyword>
<feature type="transmembrane region" description="Helical" evidence="1">
    <location>
        <begin position="12"/>
        <end position="35"/>
    </location>
</feature>
<name>A0AAV5DVW9_ELECO</name>
<dbReference type="AlphaFoldDB" id="A0AAV5DVW9"/>
<evidence type="ECO:0000256" key="1">
    <source>
        <dbReference type="SAM" id="Phobius"/>
    </source>
</evidence>
<accession>A0AAV5DVW9</accession>
<keyword evidence="1" id="KW-0472">Membrane</keyword>
<gene>
    <name evidence="2" type="primary">gb01447</name>
    <name evidence="2" type="ORF">PR202_gb01447</name>
</gene>
<keyword evidence="3" id="KW-1185">Reference proteome</keyword>